<dbReference type="PANTHER" id="PTHR42941">
    <property type="entry name" value="SLL1037 PROTEIN"/>
    <property type="match status" value="1"/>
</dbReference>
<dbReference type="EMBL" id="LQCI01000014">
    <property type="protein sequence ID" value="KZB84568.1"/>
    <property type="molecule type" value="Genomic_DNA"/>
</dbReference>
<gene>
    <name evidence="2" type="ORF">ATP06_0202505</name>
    <name evidence="1" type="ORF">AVL48_32840</name>
</gene>
<dbReference type="Gene3D" id="3.40.190.10">
    <property type="entry name" value="Periplasmic binding protein-like II"/>
    <property type="match status" value="2"/>
</dbReference>
<evidence type="ECO:0000313" key="2">
    <source>
        <dbReference type="EMBL" id="OKA11031.1"/>
    </source>
</evidence>
<proteinExistence type="predicted"/>
<reference evidence="2 4" key="2">
    <citation type="submission" date="2016-11" db="EMBL/GenBank/DDBJ databases">
        <title>Genome sequencing of Amycolatopsis regifaucium.</title>
        <authorList>
            <person name="Mayilraj S."/>
            <person name="Kaur N."/>
        </authorList>
    </citation>
    <scope>NUCLEOTIDE SEQUENCE [LARGE SCALE GENOMIC DNA]</scope>
    <source>
        <strain evidence="2 4">GY080</strain>
    </source>
</reference>
<dbReference type="PROSITE" id="PS51257">
    <property type="entry name" value="PROKAR_LIPOPROTEIN"/>
    <property type="match status" value="1"/>
</dbReference>
<keyword evidence="4" id="KW-1185">Reference proteome</keyword>
<name>A0A154MJH9_9PSEU</name>
<dbReference type="Proteomes" id="UP000186883">
    <property type="component" value="Unassembled WGS sequence"/>
</dbReference>
<dbReference type="Proteomes" id="UP000076321">
    <property type="component" value="Unassembled WGS sequence"/>
</dbReference>
<reference evidence="1 3" key="1">
    <citation type="submission" date="2015-12" db="EMBL/GenBank/DDBJ databases">
        <title>Amycolatopsis regifaucium genome sequencing and assembly.</title>
        <authorList>
            <person name="Mayilraj S."/>
        </authorList>
    </citation>
    <scope>NUCLEOTIDE SEQUENCE [LARGE SCALE GENOMIC DNA]</scope>
    <source>
        <strain evidence="1 3">GY080</strain>
    </source>
</reference>
<dbReference type="PANTHER" id="PTHR42941:SF1">
    <property type="entry name" value="SLL1037 PROTEIN"/>
    <property type="match status" value="1"/>
</dbReference>
<dbReference type="NCBIfam" id="TIGR02122">
    <property type="entry name" value="TRAP_TAXI"/>
    <property type="match status" value="1"/>
</dbReference>
<evidence type="ECO:0000313" key="1">
    <source>
        <dbReference type="EMBL" id="KZB84568.1"/>
    </source>
</evidence>
<comment type="caution">
    <text evidence="1">The sequence shown here is derived from an EMBL/GenBank/DDBJ whole genome shotgun (WGS) entry which is preliminary data.</text>
</comment>
<dbReference type="AlphaFoldDB" id="A0A154MJH9"/>
<dbReference type="InterPro" id="IPR011852">
    <property type="entry name" value="TRAP_TAXI"/>
</dbReference>
<organism evidence="1 3">
    <name type="scientific">Amycolatopsis regifaucium</name>
    <dbReference type="NCBI Taxonomy" id="546365"/>
    <lineage>
        <taxon>Bacteria</taxon>
        <taxon>Bacillati</taxon>
        <taxon>Actinomycetota</taxon>
        <taxon>Actinomycetes</taxon>
        <taxon>Pseudonocardiales</taxon>
        <taxon>Pseudonocardiaceae</taxon>
        <taxon>Amycolatopsis</taxon>
    </lineage>
</organism>
<dbReference type="SUPFAM" id="SSF53850">
    <property type="entry name" value="Periplasmic binding protein-like II"/>
    <property type="match status" value="1"/>
</dbReference>
<protein>
    <submittedName>
        <fullName evidence="1">C4-dicarboxylate ABC transporter substrate-binding protein</fullName>
    </submittedName>
</protein>
<dbReference type="EMBL" id="LOBU02000002">
    <property type="protein sequence ID" value="OKA11031.1"/>
    <property type="molecule type" value="Genomic_DNA"/>
</dbReference>
<accession>A0A154MJH9</accession>
<evidence type="ECO:0000313" key="4">
    <source>
        <dbReference type="Proteomes" id="UP000186883"/>
    </source>
</evidence>
<sequence length="307" mass="32250">MARSTLMRRPGVLAVVIAVACALVAGCGPDLSGTHVRIAAGLNGGVYDKLAEALADAWAAQLGAERPEIQETQGSPDNIGRVRAGKADVAFVAADVATEKTAGLAALARVHDDYLHVVVRADSTITSFAQLRGLKVAIGSPDSGVEFLSKQLLEVSGLTGAVDRRNLGLTEALPALENRQIDAVIWSGGLPTPSITERASKVRLLDITDLADDLRARNPVYRTATIPVTAYHLQAPVTTLVLPNFLVVPASMPDDLAEALVRGLFDARGELVKAAGAALSIDVHPAIETSPLPLHPGALRYFRSLKN</sequence>
<dbReference type="Pfam" id="PF16868">
    <property type="entry name" value="NMT1_3"/>
    <property type="match status" value="1"/>
</dbReference>
<evidence type="ECO:0000313" key="3">
    <source>
        <dbReference type="Proteomes" id="UP000076321"/>
    </source>
</evidence>